<keyword evidence="1" id="KW-0812">Transmembrane</keyword>
<evidence type="ECO:0000256" key="1">
    <source>
        <dbReference type="SAM" id="Phobius"/>
    </source>
</evidence>
<name>A0ABY9DGP8_VITVI</name>
<dbReference type="Proteomes" id="UP001227230">
    <property type="component" value="Chromosome 16"/>
</dbReference>
<feature type="transmembrane region" description="Helical" evidence="1">
    <location>
        <begin position="74"/>
        <end position="103"/>
    </location>
</feature>
<dbReference type="InterPro" id="IPR043129">
    <property type="entry name" value="ATPase_NBD"/>
</dbReference>
<keyword evidence="1" id="KW-1133">Transmembrane helix</keyword>
<dbReference type="InterPro" id="IPR004000">
    <property type="entry name" value="Actin"/>
</dbReference>
<organism evidence="2 3">
    <name type="scientific">Vitis vinifera</name>
    <name type="common">Grape</name>
    <dbReference type="NCBI Taxonomy" id="29760"/>
    <lineage>
        <taxon>Eukaryota</taxon>
        <taxon>Viridiplantae</taxon>
        <taxon>Streptophyta</taxon>
        <taxon>Embryophyta</taxon>
        <taxon>Tracheophyta</taxon>
        <taxon>Spermatophyta</taxon>
        <taxon>Magnoliopsida</taxon>
        <taxon>eudicotyledons</taxon>
        <taxon>Gunneridae</taxon>
        <taxon>Pentapetalae</taxon>
        <taxon>rosids</taxon>
        <taxon>Vitales</taxon>
        <taxon>Vitaceae</taxon>
        <taxon>Viteae</taxon>
        <taxon>Vitis</taxon>
    </lineage>
</organism>
<dbReference type="EMBL" id="CP126663">
    <property type="protein sequence ID" value="WKA06582.1"/>
    <property type="molecule type" value="Genomic_DNA"/>
</dbReference>
<evidence type="ECO:0000313" key="2">
    <source>
        <dbReference type="EMBL" id="WKA06582.1"/>
    </source>
</evidence>
<reference evidence="2 3" key="1">
    <citation type="journal article" date="2023" name="Hortic Res">
        <title>The complete reference genome for grapevine (Vitis vinifera L.) genetics and breeding.</title>
        <authorList>
            <person name="Shi X."/>
            <person name="Cao S."/>
            <person name="Wang X."/>
            <person name="Huang S."/>
            <person name="Wang Y."/>
            <person name="Liu Z."/>
            <person name="Liu W."/>
            <person name="Leng X."/>
            <person name="Peng Y."/>
            <person name="Wang N."/>
            <person name="Wang Y."/>
            <person name="Ma Z."/>
            <person name="Xu X."/>
            <person name="Zhang F."/>
            <person name="Xue H."/>
            <person name="Zhong H."/>
            <person name="Wang Y."/>
            <person name="Zhang K."/>
            <person name="Velt A."/>
            <person name="Avia K."/>
            <person name="Holtgrawe D."/>
            <person name="Grimplet J."/>
            <person name="Matus J.T."/>
            <person name="Ware D."/>
            <person name="Wu X."/>
            <person name="Wang H."/>
            <person name="Liu C."/>
            <person name="Fang Y."/>
            <person name="Rustenholz C."/>
            <person name="Cheng Z."/>
            <person name="Xiao H."/>
            <person name="Zhou Y."/>
        </authorList>
    </citation>
    <scope>NUCLEOTIDE SEQUENCE [LARGE SCALE GENOMIC DNA]</scope>
    <source>
        <strain evidence="3">cv. Pinot noir / PN40024</strain>
        <tissue evidence="2">Leaf</tissue>
    </source>
</reference>
<proteinExistence type="predicted"/>
<dbReference type="SUPFAM" id="SSF53067">
    <property type="entry name" value="Actin-like ATPase domain"/>
    <property type="match status" value="1"/>
</dbReference>
<dbReference type="Gene3D" id="3.30.420.40">
    <property type="match status" value="1"/>
</dbReference>
<keyword evidence="3" id="KW-1185">Reference proteome</keyword>
<dbReference type="Pfam" id="PF00022">
    <property type="entry name" value="Actin"/>
    <property type="match status" value="1"/>
</dbReference>
<keyword evidence="1" id="KW-0472">Membrane</keyword>
<gene>
    <name evidence="2" type="ORF">VitviT2T_024477</name>
</gene>
<sequence length="108" mass="12535">MLGVERFYRHEIFFQPSLIGREITEIHETIYHSIMKCDVDIRKDLHRNFVFSGRSTMFPKIADKLNREMKPSTFFTNVLVVVLVVGVSCSTSSSNGLVVTSFWPWPQH</sequence>
<dbReference type="PANTHER" id="PTHR11937">
    <property type="entry name" value="ACTIN"/>
    <property type="match status" value="1"/>
</dbReference>
<evidence type="ECO:0000313" key="3">
    <source>
        <dbReference type="Proteomes" id="UP001227230"/>
    </source>
</evidence>
<accession>A0ABY9DGP8</accession>
<protein>
    <submittedName>
        <fullName evidence="2">Uncharacterized protein</fullName>
    </submittedName>
</protein>